<accession>A0A142BVV8</accession>
<dbReference type="EMBL" id="KU736871">
    <property type="protein sequence ID" value="AMP42246.1"/>
    <property type="molecule type" value="Genomic_DNA"/>
</dbReference>
<proteinExistence type="predicted"/>
<protein>
    <recommendedName>
        <fullName evidence="1">SHOCT-like domain-containing protein</fullName>
    </recommendedName>
</protein>
<feature type="domain" description="SHOCT-like" evidence="1">
    <location>
        <begin position="22"/>
        <end position="71"/>
    </location>
</feature>
<dbReference type="InterPro" id="IPR046749">
    <property type="entry name" value="SHOCT_2"/>
</dbReference>
<dbReference type="AlphaFoldDB" id="A0A142BVV8"/>
<organism evidence="2">
    <name type="scientific">uncultured bacterium IN-06</name>
    <dbReference type="NCBI Taxonomy" id="1805584"/>
    <lineage>
        <taxon>Bacteria</taxon>
        <taxon>environmental samples</taxon>
    </lineage>
</organism>
<sequence>MQVTKLSSDCAMEHCHEVNKQTDEELQREYDFYMAEKIVKKMLESGLISDVECTRISAENRRIFSPLLAELA</sequence>
<reference evidence="2" key="2">
    <citation type="submission" date="2016-02" db="EMBL/GenBank/DDBJ databases">
        <authorList>
            <person name="Wen L."/>
            <person name="He K."/>
            <person name="Yang H."/>
        </authorList>
    </citation>
    <scope>NUCLEOTIDE SEQUENCE</scope>
</reference>
<reference evidence="2" key="1">
    <citation type="journal article" date="2016" name="Appl. Environ. Microbiol.">
        <title>Diversity of the Tetracycline Mobilome within a Chinese Pig Manure Sample.</title>
        <authorList>
            <person name="Leclercq S.O."/>
            <person name="Wang C."/>
            <person name="Zhu Y."/>
            <person name="Wu H."/>
            <person name="Du X."/>
            <person name="Liu Z."/>
            <person name="Feng J."/>
        </authorList>
    </citation>
    <scope>NUCLEOTIDE SEQUENCE</scope>
</reference>
<name>A0A142BVV8_9BACT</name>
<evidence type="ECO:0000259" key="1">
    <source>
        <dbReference type="Pfam" id="PF20612"/>
    </source>
</evidence>
<evidence type="ECO:0000313" key="2">
    <source>
        <dbReference type="EMBL" id="AMP42246.1"/>
    </source>
</evidence>
<dbReference type="Pfam" id="PF20612">
    <property type="entry name" value="SHOCT_2"/>
    <property type="match status" value="1"/>
</dbReference>